<reference evidence="2" key="1">
    <citation type="submission" date="2021-06" db="EMBL/GenBank/DDBJ databases">
        <authorList>
            <person name="Hodson N. C."/>
            <person name="Mongue J. A."/>
            <person name="Jaron S. K."/>
        </authorList>
    </citation>
    <scope>NUCLEOTIDE SEQUENCE</scope>
</reference>
<proteinExistence type="predicted"/>
<accession>A0A8J2KUM1</accession>
<name>A0A8J2KUM1_9HEXA</name>
<dbReference type="Proteomes" id="UP000708208">
    <property type="component" value="Unassembled WGS sequence"/>
</dbReference>
<sequence>CHKFLLEKRRGLSWIELELNKFLCNDKSREEEAECQKNTLTPRNSPVEHVENDLPENIGSPITKQLIGQIGPSYVRFVEKLSKQN</sequence>
<gene>
    <name evidence="2" type="ORF">AFUS01_LOCUS30447</name>
</gene>
<dbReference type="AlphaFoldDB" id="A0A8J2KUM1"/>
<protein>
    <submittedName>
        <fullName evidence="2">Uncharacterized protein</fullName>
    </submittedName>
</protein>
<evidence type="ECO:0000256" key="1">
    <source>
        <dbReference type="SAM" id="MobiDB-lite"/>
    </source>
</evidence>
<organism evidence="2 3">
    <name type="scientific">Allacma fusca</name>
    <dbReference type="NCBI Taxonomy" id="39272"/>
    <lineage>
        <taxon>Eukaryota</taxon>
        <taxon>Metazoa</taxon>
        <taxon>Ecdysozoa</taxon>
        <taxon>Arthropoda</taxon>
        <taxon>Hexapoda</taxon>
        <taxon>Collembola</taxon>
        <taxon>Symphypleona</taxon>
        <taxon>Sminthuridae</taxon>
        <taxon>Allacma</taxon>
    </lineage>
</organism>
<dbReference type="EMBL" id="CAJVCH010467505">
    <property type="protein sequence ID" value="CAG7820037.1"/>
    <property type="molecule type" value="Genomic_DNA"/>
</dbReference>
<evidence type="ECO:0000313" key="3">
    <source>
        <dbReference type="Proteomes" id="UP000708208"/>
    </source>
</evidence>
<feature type="region of interest" description="Disordered" evidence="1">
    <location>
        <begin position="35"/>
        <end position="55"/>
    </location>
</feature>
<keyword evidence="3" id="KW-1185">Reference proteome</keyword>
<feature type="non-terminal residue" evidence="2">
    <location>
        <position position="1"/>
    </location>
</feature>
<evidence type="ECO:0000313" key="2">
    <source>
        <dbReference type="EMBL" id="CAG7820037.1"/>
    </source>
</evidence>
<comment type="caution">
    <text evidence="2">The sequence shown here is derived from an EMBL/GenBank/DDBJ whole genome shotgun (WGS) entry which is preliminary data.</text>
</comment>